<dbReference type="AlphaFoldDB" id="A0A0N4WQH9"/>
<dbReference type="Proteomes" id="UP000268014">
    <property type="component" value="Unassembled WGS sequence"/>
</dbReference>
<keyword evidence="3" id="KW-1185">Reference proteome</keyword>
<reference evidence="4" key="1">
    <citation type="submission" date="2017-02" db="UniProtKB">
        <authorList>
            <consortium name="WormBaseParasite"/>
        </authorList>
    </citation>
    <scope>IDENTIFICATION</scope>
</reference>
<evidence type="ECO:0000313" key="3">
    <source>
        <dbReference type="Proteomes" id="UP000268014"/>
    </source>
</evidence>
<feature type="signal peptide" evidence="1">
    <location>
        <begin position="1"/>
        <end position="17"/>
    </location>
</feature>
<protein>
    <submittedName>
        <fullName evidence="4">SCP domain-containing protein</fullName>
    </submittedName>
</protein>
<dbReference type="EMBL" id="UZAF01018300">
    <property type="protein sequence ID" value="VDO50200.1"/>
    <property type="molecule type" value="Genomic_DNA"/>
</dbReference>
<evidence type="ECO:0000256" key="1">
    <source>
        <dbReference type="SAM" id="SignalP"/>
    </source>
</evidence>
<organism evidence="4">
    <name type="scientific">Haemonchus placei</name>
    <name type="common">Barber's pole worm</name>
    <dbReference type="NCBI Taxonomy" id="6290"/>
    <lineage>
        <taxon>Eukaryota</taxon>
        <taxon>Metazoa</taxon>
        <taxon>Ecdysozoa</taxon>
        <taxon>Nematoda</taxon>
        <taxon>Chromadorea</taxon>
        <taxon>Rhabditida</taxon>
        <taxon>Rhabditina</taxon>
        <taxon>Rhabditomorpha</taxon>
        <taxon>Strongyloidea</taxon>
        <taxon>Trichostrongylidae</taxon>
        <taxon>Haemonchus</taxon>
    </lineage>
</organism>
<evidence type="ECO:0000313" key="4">
    <source>
        <dbReference type="WBParaSite" id="HPLM_0001368301-mRNA-1"/>
    </source>
</evidence>
<dbReference type="WBParaSite" id="HPLM_0001368301-mRNA-1">
    <property type="protein sequence ID" value="HPLM_0001368301-mRNA-1"/>
    <property type="gene ID" value="HPLM_0001368301"/>
</dbReference>
<accession>A0A0N4WQH9</accession>
<sequence>MLVVFTALVCILGNVVSQGQENPLPEAAEQTFKTLNMQYNEDLIWSNEWAKKALEWLNSKESVKADVIVKGKESFPKADNKSLEEQLLLILRPIFEKRKKEINNLPKFSIYGCNFIVNPKGNEDSIRVACLYMKLPLIVTHNVPQGSEAPLPKELETTFKRINSKYSNKTEWSVDWAKKALEWLKSPESVEADAIIKGKMLVSTFLYHSLACKNAMLNQVEDLPEGTVYGCNGVLNTMGKKKDFIYTACLYKKP</sequence>
<proteinExistence type="predicted"/>
<reference evidence="2 3" key="2">
    <citation type="submission" date="2018-11" db="EMBL/GenBank/DDBJ databases">
        <authorList>
            <consortium name="Pathogen Informatics"/>
        </authorList>
    </citation>
    <scope>NUCLEOTIDE SEQUENCE [LARGE SCALE GENOMIC DNA]</scope>
    <source>
        <strain evidence="2 3">MHpl1</strain>
    </source>
</reference>
<evidence type="ECO:0000313" key="2">
    <source>
        <dbReference type="EMBL" id="VDO50200.1"/>
    </source>
</evidence>
<name>A0A0N4WQH9_HAEPC</name>
<keyword evidence="1" id="KW-0732">Signal</keyword>
<gene>
    <name evidence="2" type="ORF">HPLM_LOCUS13675</name>
</gene>
<feature type="chain" id="PRO_5043123940" evidence="1">
    <location>
        <begin position="18"/>
        <end position="254"/>
    </location>
</feature>